<dbReference type="RefSeq" id="WP_280106021.1">
    <property type="nucleotide sequence ID" value="NZ_CP122961.1"/>
</dbReference>
<keyword evidence="2" id="KW-0813">Transport</keyword>
<comment type="subcellular location">
    <subcellularLocation>
        <location evidence="1">Cell membrane</location>
        <topology evidence="1">Multi-pass membrane protein</topology>
    </subcellularLocation>
</comment>
<protein>
    <submittedName>
        <fullName evidence="7">BCCT family transporter</fullName>
    </submittedName>
</protein>
<keyword evidence="8" id="KW-1185">Reference proteome</keyword>
<organism evidence="7 8">
    <name type="scientific">Halomonas alkaliantarctica</name>
    <dbReference type="NCBI Taxonomy" id="232346"/>
    <lineage>
        <taxon>Bacteria</taxon>
        <taxon>Pseudomonadati</taxon>
        <taxon>Pseudomonadota</taxon>
        <taxon>Gammaproteobacteria</taxon>
        <taxon>Oceanospirillales</taxon>
        <taxon>Halomonadaceae</taxon>
        <taxon>Halomonas</taxon>
    </lineage>
</organism>
<keyword evidence="3" id="KW-1003">Cell membrane</keyword>
<evidence type="ECO:0000256" key="4">
    <source>
        <dbReference type="ARBA" id="ARBA00022692"/>
    </source>
</evidence>
<keyword evidence="6" id="KW-0472">Membrane</keyword>
<evidence type="ECO:0000313" key="8">
    <source>
        <dbReference type="Proteomes" id="UP001179830"/>
    </source>
</evidence>
<dbReference type="InterPro" id="IPR000060">
    <property type="entry name" value="BCCT_transptr"/>
</dbReference>
<dbReference type="EMBL" id="CP122961">
    <property type="protein sequence ID" value="WGI26388.1"/>
    <property type="molecule type" value="Genomic_DNA"/>
</dbReference>
<gene>
    <name evidence="7" type="ORF">QEN58_04800</name>
</gene>
<evidence type="ECO:0000313" key="7">
    <source>
        <dbReference type="EMBL" id="WGI26388.1"/>
    </source>
</evidence>
<accession>A0ABY8LSV1</accession>
<evidence type="ECO:0000256" key="1">
    <source>
        <dbReference type="ARBA" id="ARBA00004651"/>
    </source>
</evidence>
<proteinExistence type="predicted"/>
<evidence type="ECO:0000256" key="5">
    <source>
        <dbReference type="ARBA" id="ARBA00022989"/>
    </source>
</evidence>
<keyword evidence="5" id="KW-1133">Transmembrane helix</keyword>
<name>A0ABY8LSV1_9GAMM</name>
<dbReference type="Proteomes" id="UP001179830">
    <property type="component" value="Chromosome"/>
</dbReference>
<evidence type="ECO:0000256" key="2">
    <source>
        <dbReference type="ARBA" id="ARBA00022448"/>
    </source>
</evidence>
<evidence type="ECO:0000256" key="3">
    <source>
        <dbReference type="ARBA" id="ARBA00022475"/>
    </source>
</evidence>
<keyword evidence="4" id="KW-0812">Transmembrane</keyword>
<dbReference type="Pfam" id="PF02028">
    <property type="entry name" value="BCCT"/>
    <property type="match status" value="1"/>
</dbReference>
<sequence length="45" mass="4793">MLFAAGTVVGVLCWAVAEPILQFQVNPFIAEGMNPEPAIDGAFWA</sequence>
<evidence type="ECO:0000256" key="6">
    <source>
        <dbReference type="ARBA" id="ARBA00023136"/>
    </source>
</evidence>
<reference evidence="7" key="1">
    <citation type="submission" date="2023-04" db="EMBL/GenBank/DDBJ databases">
        <title>Complete genome sequence of Halomonas alkaliantarctica MSP3 isolated from marine sediment, Jeju Island.</title>
        <authorList>
            <person name="Park S.-J."/>
        </authorList>
    </citation>
    <scope>NUCLEOTIDE SEQUENCE</scope>
    <source>
        <strain evidence="7">MSP3</strain>
    </source>
</reference>